<accession>A0A371AXK4</accession>
<dbReference type="InterPro" id="IPR007197">
    <property type="entry name" value="rSAM"/>
</dbReference>
<dbReference type="GO" id="GO:0016840">
    <property type="term" value="F:carbon-nitrogen lyase activity"/>
    <property type="evidence" value="ECO:0007669"/>
    <property type="project" value="UniProtKB-UniRule"/>
</dbReference>
<gene>
    <name evidence="8" type="primary">queE</name>
    <name evidence="10" type="ORF">DWV06_04760</name>
</gene>
<keyword evidence="1 8" id="KW-0004">4Fe-4S</keyword>
<evidence type="ECO:0000256" key="1">
    <source>
        <dbReference type="ARBA" id="ARBA00022485"/>
    </source>
</evidence>
<dbReference type="RefSeq" id="WP_115481033.1">
    <property type="nucleotide sequence ID" value="NZ_QRCT01000013.1"/>
</dbReference>
<feature type="binding site" evidence="8">
    <location>
        <position position="74"/>
    </location>
    <ligand>
        <name>substrate</name>
    </ligand>
</feature>
<keyword evidence="6 8" id="KW-0411">Iron-sulfur</keyword>
<comment type="similarity">
    <text evidence="8">Belongs to the radical SAM superfamily. 7-carboxy-7-deazaguanine synthase family.</text>
</comment>
<dbReference type="SFLD" id="SFLDS00029">
    <property type="entry name" value="Radical_SAM"/>
    <property type="match status" value="1"/>
</dbReference>
<dbReference type="PIRSF" id="PIRSF000370">
    <property type="entry name" value="QueE"/>
    <property type="match status" value="1"/>
</dbReference>
<dbReference type="InterPro" id="IPR024924">
    <property type="entry name" value="7-CO-7-deazaguanine_synth-like"/>
</dbReference>
<dbReference type="InterPro" id="IPR013785">
    <property type="entry name" value="Aldolase_TIM"/>
</dbReference>
<dbReference type="OrthoDB" id="9792276at2"/>
<evidence type="ECO:0000256" key="6">
    <source>
        <dbReference type="ARBA" id="ARBA00023014"/>
    </source>
</evidence>
<name>A0A371AXK4_9FIRM</name>
<evidence type="ECO:0000313" key="11">
    <source>
        <dbReference type="Proteomes" id="UP000255036"/>
    </source>
</evidence>
<keyword evidence="2 8" id="KW-0949">S-adenosyl-L-methionine</keyword>
<keyword evidence="4 8" id="KW-0460">Magnesium</keyword>
<comment type="cofactor">
    <cofactor evidence="8">
        <name>S-adenosyl-L-methionine</name>
        <dbReference type="ChEBI" id="CHEBI:59789"/>
    </cofactor>
    <text evidence="8">Binds 1 S-adenosyl-L-methionine per subunit.</text>
</comment>
<feature type="binding site" evidence="8">
    <location>
        <position position="76"/>
    </location>
    <ligand>
        <name>S-adenosyl-L-methionine</name>
        <dbReference type="ChEBI" id="CHEBI:59789"/>
    </ligand>
</feature>
<dbReference type="PANTHER" id="PTHR42836:SF1">
    <property type="entry name" value="7-CARBOXY-7-DEAZAGUANINE SYNTHASE"/>
    <property type="match status" value="1"/>
</dbReference>
<reference evidence="10 11" key="1">
    <citation type="submission" date="2018-07" db="EMBL/GenBank/DDBJ databases">
        <title>Anaerosacharophilus polymeroproducens gen. nov. sp. nov., an anaerobic bacterium isolated from salt field.</title>
        <authorList>
            <person name="Kim W."/>
            <person name="Yang S.-H."/>
            <person name="Oh J."/>
            <person name="Lee J.-H."/>
            <person name="Kwon K.K."/>
        </authorList>
    </citation>
    <scope>NUCLEOTIDE SEQUENCE [LARGE SCALE GENOMIC DNA]</scope>
    <source>
        <strain evidence="10 11">MCWD5</strain>
    </source>
</reference>
<comment type="subunit">
    <text evidence="8">Homodimer.</text>
</comment>
<evidence type="ECO:0000256" key="4">
    <source>
        <dbReference type="ARBA" id="ARBA00022842"/>
    </source>
</evidence>
<comment type="catalytic activity">
    <reaction evidence="8">
        <text>6-carboxy-5,6,7,8-tetrahydropterin + H(+) = 7-carboxy-7-carbaguanine + NH4(+)</text>
        <dbReference type="Rhea" id="RHEA:27974"/>
        <dbReference type="ChEBI" id="CHEBI:15378"/>
        <dbReference type="ChEBI" id="CHEBI:28938"/>
        <dbReference type="ChEBI" id="CHEBI:61032"/>
        <dbReference type="ChEBI" id="CHEBI:61036"/>
        <dbReference type="EC" id="4.3.99.3"/>
    </reaction>
</comment>
<feature type="binding site" evidence="8">
    <location>
        <position position="32"/>
    </location>
    <ligand>
        <name>[4Fe-4S] cluster</name>
        <dbReference type="ChEBI" id="CHEBI:49883"/>
        <note>4Fe-4S-S-AdoMet</note>
    </ligand>
</feature>
<evidence type="ECO:0000259" key="9">
    <source>
        <dbReference type="PROSITE" id="PS51918"/>
    </source>
</evidence>
<evidence type="ECO:0000313" key="10">
    <source>
        <dbReference type="EMBL" id="RDU24289.1"/>
    </source>
</evidence>
<feature type="binding site" evidence="8">
    <location>
        <position position="28"/>
    </location>
    <ligand>
        <name>substrate</name>
    </ligand>
</feature>
<comment type="caution">
    <text evidence="10">The sequence shown here is derived from an EMBL/GenBank/DDBJ whole genome shotgun (WGS) entry which is preliminary data.</text>
</comment>
<dbReference type="NCBIfam" id="TIGR03963">
    <property type="entry name" value="rSAM_QueE_Clost"/>
    <property type="match status" value="1"/>
</dbReference>
<feature type="binding site" evidence="8">
    <location>
        <position position="39"/>
    </location>
    <ligand>
        <name>[4Fe-4S] cluster</name>
        <dbReference type="ChEBI" id="CHEBI:49883"/>
        <note>4Fe-4S-S-AdoMet</note>
    </ligand>
</feature>
<dbReference type="GO" id="GO:0000287">
    <property type="term" value="F:magnesium ion binding"/>
    <property type="evidence" value="ECO:0007669"/>
    <property type="project" value="UniProtKB-UniRule"/>
</dbReference>
<dbReference type="CDD" id="cd01335">
    <property type="entry name" value="Radical_SAM"/>
    <property type="match status" value="1"/>
</dbReference>
<comment type="pathway">
    <text evidence="8">Purine metabolism; 7-cyano-7-deazaguanine biosynthesis.</text>
</comment>
<evidence type="ECO:0000256" key="7">
    <source>
        <dbReference type="ARBA" id="ARBA00023239"/>
    </source>
</evidence>
<comment type="caution">
    <text evidence="8">Lacks conserved residue(s) required for the propagation of feature annotation.</text>
</comment>
<dbReference type="EC" id="4.3.99.3" evidence="8"/>
<dbReference type="Pfam" id="PF04055">
    <property type="entry name" value="Radical_SAM"/>
    <property type="match status" value="1"/>
</dbReference>
<feature type="domain" description="Radical SAM core" evidence="9">
    <location>
        <begin position="19"/>
        <end position="218"/>
    </location>
</feature>
<keyword evidence="7 8" id="KW-0456">Lyase</keyword>
<dbReference type="UniPathway" id="UPA00391"/>
<sequence length="223" mass="25622">MEYYQIAERFVSINGEGIFAGQLAVFVRFKGCNLHCSYCDTLWANQKDCGTEELTREEIADYIKSTGIHHVTLTGGEPLLQNNIIQLIESLLEVSNVKIEIETNGSIDLLPIKQRFNERVTLTMDYKLPSSRMEQYMKIENLSSLQKEDVVKFVVSTIADLEHAKQVIYQNRLLEKTNVYISPVYGKIQLEDIVEWMKMNQLNKATLQMQLHKIIWGSEAKGV</sequence>
<dbReference type="GO" id="GO:0008616">
    <property type="term" value="P:tRNA queuosine(34) biosynthetic process"/>
    <property type="evidence" value="ECO:0007669"/>
    <property type="project" value="UniProtKB-UniRule"/>
</dbReference>
<dbReference type="GO" id="GO:1904047">
    <property type="term" value="F:S-adenosyl-L-methionine binding"/>
    <property type="evidence" value="ECO:0007669"/>
    <property type="project" value="UniProtKB-UniRule"/>
</dbReference>
<dbReference type="GO" id="GO:0051539">
    <property type="term" value="F:4 iron, 4 sulfur cluster binding"/>
    <property type="evidence" value="ECO:0007669"/>
    <property type="project" value="UniProtKB-UniRule"/>
</dbReference>
<keyword evidence="5 8" id="KW-0408">Iron</keyword>
<dbReference type="InterPro" id="IPR058240">
    <property type="entry name" value="rSAM_sf"/>
</dbReference>
<comment type="function">
    <text evidence="8">Catalyzes the complex heterocyclic radical-mediated conversion of 6-carboxy-5,6,7,8-tetrahydropterin (CPH4) to 7-carboxy-7-deazaguanine (CDG), a step common to the biosynthetic pathways of all 7-deazapurine-containing compounds.</text>
</comment>
<proteinExistence type="inferred from homology"/>
<dbReference type="HAMAP" id="MF_00917">
    <property type="entry name" value="QueE"/>
    <property type="match status" value="1"/>
</dbReference>
<dbReference type="PROSITE" id="PS51918">
    <property type="entry name" value="RADICAL_SAM"/>
    <property type="match status" value="1"/>
</dbReference>
<comment type="cofactor">
    <cofactor evidence="8">
        <name>[4Fe-4S] cluster</name>
        <dbReference type="ChEBI" id="CHEBI:49883"/>
    </cofactor>
    <text evidence="8">Binds 1 [4Fe-4S] cluster. The cluster is coordinated with 3 cysteines and an exchangeable S-adenosyl-L-methionine.</text>
</comment>
<feature type="binding site" evidence="8">
    <location>
        <position position="36"/>
    </location>
    <ligand>
        <name>[4Fe-4S] cluster</name>
        <dbReference type="ChEBI" id="CHEBI:49883"/>
        <note>4Fe-4S-S-AdoMet</note>
    </ligand>
</feature>
<dbReference type="InterPro" id="IPR023868">
    <property type="entry name" value="7-CO-7-deazaGua_synth_put_Clo"/>
</dbReference>
<organism evidence="10 11">
    <name type="scientific">Anaerosacchariphilus polymeriproducens</name>
    <dbReference type="NCBI Taxonomy" id="1812858"/>
    <lineage>
        <taxon>Bacteria</taxon>
        <taxon>Bacillati</taxon>
        <taxon>Bacillota</taxon>
        <taxon>Clostridia</taxon>
        <taxon>Lachnospirales</taxon>
        <taxon>Lachnospiraceae</taxon>
        <taxon>Anaerosacchariphilus</taxon>
    </lineage>
</organism>
<dbReference type="EMBL" id="QRCT01000013">
    <property type="protein sequence ID" value="RDU24289.1"/>
    <property type="molecule type" value="Genomic_DNA"/>
</dbReference>
<dbReference type="Proteomes" id="UP000255036">
    <property type="component" value="Unassembled WGS sequence"/>
</dbReference>
<dbReference type="Gene3D" id="3.20.20.70">
    <property type="entry name" value="Aldolase class I"/>
    <property type="match status" value="1"/>
</dbReference>
<comment type="cofactor">
    <cofactor evidence="8">
        <name>Mg(2+)</name>
        <dbReference type="ChEBI" id="CHEBI:18420"/>
    </cofactor>
</comment>
<feature type="binding site" evidence="8">
    <location>
        <position position="41"/>
    </location>
    <ligand>
        <name>Mg(2+)</name>
        <dbReference type="ChEBI" id="CHEBI:18420"/>
    </ligand>
</feature>
<keyword evidence="11" id="KW-1185">Reference proteome</keyword>
<keyword evidence="3 8" id="KW-0479">Metal-binding</keyword>
<keyword evidence="8" id="KW-0671">Queuosine biosynthesis</keyword>
<evidence type="ECO:0000256" key="3">
    <source>
        <dbReference type="ARBA" id="ARBA00022723"/>
    </source>
</evidence>
<dbReference type="PANTHER" id="PTHR42836">
    <property type="entry name" value="7-CARBOXY-7-DEAZAGUANINE SYNTHASE"/>
    <property type="match status" value="1"/>
</dbReference>
<protein>
    <recommendedName>
        <fullName evidence="8">7-carboxy-7-deazaguanine synthase</fullName>
        <shortName evidence="8">CDG synthase</shortName>
        <ecNumber evidence="8">4.3.99.3</ecNumber>
    </recommendedName>
    <alternativeName>
        <fullName evidence="8">Queuosine biosynthesis protein QueE</fullName>
    </alternativeName>
</protein>
<dbReference type="AlphaFoldDB" id="A0A371AXK4"/>
<feature type="binding site" evidence="8">
    <location>
        <begin position="38"/>
        <end position="40"/>
    </location>
    <ligand>
        <name>S-adenosyl-L-methionine</name>
        <dbReference type="ChEBI" id="CHEBI:59789"/>
    </ligand>
</feature>
<feature type="binding site" evidence="8">
    <location>
        <begin position="13"/>
        <end position="15"/>
    </location>
    <ligand>
        <name>substrate</name>
    </ligand>
</feature>
<evidence type="ECO:0000256" key="8">
    <source>
        <dbReference type="HAMAP-Rule" id="MF_00917"/>
    </source>
</evidence>
<evidence type="ECO:0000256" key="5">
    <source>
        <dbReference type="ARBA" id="ARBA00023004"/>
    </source>
</evidence>
<evidence type="ECO:0000256" key="2">
    <source>
        <dbReference type="ARBA" id="ARBA00022691"/>
    </source>
</evidence>
<dbReference type="SUPFAM" id="SSF102114">
    <property type="entry name" value="Radical SAM enzymes"/>
    <property type="match status" value="1"/>
</dbReference>